<dbReference type="PROSITE" id="PS50102">
    <property type="entry name" value="RRM"/>
    <property type="match status" value="1"/>
</dbReference>
<dbReference type="CDD" id="cd12384">
    <property type="entry name" value="RRM_RBM24_RBM38_like"/>
    <property type="match status" value="1"/>
</dbReference>
<dbReference type="SUPFAM" id="SSF54928">
    <property type="entry name" value="RNA-binding domain, RBD"/>
    <property type="match status" value="1"/>
</dbReference>
<dbReference type="PANTHER" id="PTHR11176">
    <property type="entry name" value="BOULE-RELATED"/>
    <property type="match status" value="1"/>
</dbReference>
<dbReference type="PANTHER" id="PTHR11176:SF57">
    <property type="entry name" value="PROTEIN BOULE"/>
    <property type="match status" value="1"/>
</dbReference>
<gene>
    <name evidence="4" type="ORF">GOP47_0005111</name>
</gene>
<name>A0A9D4V656_ADICA</name>
<evidence type="ECO:0000313" key="5">
    <source>
        <dbReference type="Proteomes" id="UP000886520"/>
    </source>
</evidence>
<evidence type="ECO:0000256" key="2">
    <source>
        <dbReference type="PROSITE-ProRule" id="PRU00176"/>
    </source>
</evidence>
<dbReference type="Pfam" id="PF00076">
    <property type="entry name" value="RRM_1"/>
    <property type="match status" value="1"/>
</dbReference>
<accession>A0A9D4V656</accession>
<dbReference type="Gene3D" id="3.30.70.330">
    <property type="match status" value="1"/>
</dbReference>
<dbReference type="SMART" id="SM00360">
    <property type="entry name" value="RRM"/>
    <property type="match status" value="1"/>
</dbReference>
<dbReference type="AlphaFoldDB" id="A0A9D4V656"/>
<dbReference type="InterPro" id="IPR000504">
    <property type="entry name" value="RRM_dom"/>
</dbReference>
<dbReference type="GO" id="GO:0003723">
    <property type="term" value="F:RNA binding"/>
    <property type="evidence" value="ECO:0007669"/>
    <property type="project" value="UniProtKB-UniRule"/>
</dbReference>
<feature type="domain" description="RRM" evidence="3">
    <location>
        <begin position="21"/>
        <end position="98"/>
    </location>
</feature>
<dbReference type="InterPro" id="IPR012677">
    <property type="entry name" value="Nucleotide-bd_a/b_plait_sf"/>
</dbReference>
<dbReference type="OrthoDB" id="439808at2759"/>
<evidence type="ECO:0000256" key="1">
    <source>
        <dbReference type="ARBA" id="ARBA00022884"/>
    </source>
</evidence>
<dbReference type="InterPro" id="IPR035979">
    <property type="entry name" value="RBD_domain_sf"/>
</dbReference>
<dbReference type="Proteomes" id="UP000886520">
    <property type="component" value="Chromosome 5"/>
</dbReference>
<keyword evidence="1 2" id="KW-0694">RNA-binding</keyword>
<organism evidence="4 5">
    <name type="scientific">Adiantum capillus-veneris</name>
    <name type="common">Maidenhair fern</name>
    <dbReference type="NCBI Taxonomy" id="13818"/>
    <lineage>
        <taxon>Eukaryota</taxon>
        <taxon>Viridiplantae</taxon>
        <taxon>Streptophyta</taxon>
        <taxon>Embryophyta</taxon>
        <taxon>Tracheophyta</taxon>
        <taxon>Polypodiopsida</taxon>
        <taxon>Polypodiidae</taxon>
        <taxon>Polypodiales</taxon>
        <taxon>Pteridineae</taxon>
        <taxon>Pteridaceae</taxon>
        <taxon>Vittarioideae</taxon>
        <taxon>Adiantum</taxon>
    </lineage>
</organism>
<protein>
    <recommendedName>
        <fullName evidence="3">RRM domain-containing protein</fullName>
    </recommendedName>
</protein>
<comment type="caution">
    <text evidence="4">The sequence shown here is derived from an EMBL/GenBank/DDBJ whole genome shotgun (WGS) entry which is preliminary data.</text>
</comment>
<reference evidence="4 5" key="1">
    <citation type="submission" date="2021-01" db="EMBL/GenBank/DDBJ databases">
        <title>Adiantum capillus-veneris genome.</title>
        <authorList>
            <person name="Fang Y."/>
            <person name="Liao Q."/>
        </authorList>
    </citation>
    <scope>NUCLEOTIDE SEQUENCE [LARGE SCALE GENOMIC DNA]</scope>
    <source>
        <strain evidence="4">H3</strain>
        <tissue evidence="4">Leaf</tissue>
    </source>
</reference>
<keyword evidence="5" id="KW-1185">Reference proteome</keyword>
<evidence type="ECO:0000313" key="4">
    <source>
        <dbReference type="EMBL" id="KAI5079632.1"/>
    </source>
</evidence>
<sequence>MKMAVHQRWDRGQDEQDTTYTKIFVGGLAWETGRDAMRRHFEQYGEILEAVVIADKVTGRSKGYGFVTFRDPESARRACADATPIIDGRRANCNLASLGARARTPFSFMQGNRFRVMAPITAASLQHGGSLYMGPPTYMQHGNYAVHYGYPYPTYGYPYTPDLLYQQGMYNTYGGLPYPHLYSGPAAATGNSSSPYPYMQFMQPGSQSFAMQLPQQAAYHGAATPTASVPQQSYALLPLPSPVTSTGVTPVFSSASAGVSSSPQLFLAHQQQFPQIPKSDHLSS</sequence>
<evidence type="ECO:0000259" key="3">
    <source>
        <dbReference type="PROSITE" id="PS50102"/>
    </source>
</evidence>
<proteinExistence type="predicted"/>
<dbReference type="EMBL" id="JABFUD020000005">
    <property type="protein sequence ID" value="KAI5079632.1"/>
    <property type="molecule type" value="Genomic_DNA"/>
</dbReference>